<evidence type="ECO:0000313" key="3">
    <source>
        <dbReference type="Proteomes" id="UP000541470"/>
    </source>
</evidence>
<dbReference type="SUPFAM" id="SSF46785">
    <property type="entry name" value="Winged helix' DNA-binding domain"/>
    <property type="match status" value="1"/>
</dbReference>
<dbReference type="EMBL" id="JABBGK010000001">
    <property type="protein sequence ID" value="NML74353.1"/>
    <property type="molecule type" value="Genomic_DNA"/>
</dbReference>
<dbReference type="Pfam" id="PF09012">
    <property type="entry name" value="FeoC"/>
    <property type="match status" value="1"/>
</dbReference>
<evidence type="ECO:0000313" key="2">
    <source>
        <dbReference type="EMBL" id="NML74353.1"/>
    </source>
</evidence>
<accession>A0A7Y0FVE2</accession>
<feature type="domain" description="Transcriptional regulator HTH-type FeoC" evidence="1">
    <location>
        <begin position="3"/>
        <end position="63"/>
    </location>
</feature>
<evidence type="ECO:0000259" key="1">
    <source>
        <dbReference type="Pfam" id="PF09012"/>
    </source>
</evidence>
<reference evidence="2 3" key="1">
    <citation type="submission" date="2020-04" db="EMBL/GenBank/DDBJ databases">
        <title>Rhizobium sp. S-51 isolated from soil.</title>
        <authorList>
            <person name="Dahal R.H."/>
        </authorList>
    </citation>
    <scope>NUCLEOTIDE SEQUENCE [LARGE SCALE GENOMIC DNA]</scope>
    <source>
        <strain evidence="2 3">S-51</strain>
    </source>
</reference>
<dbReference type="InterPro" id="IPR015102">
    <property type="entry name" value="Tscrpt_reg_HTH_FeoC"/>
</dbReference>
<dbReference type="InterPro" id="IPR036390">
    <property type="entry name" value="WH_DNA-bd_sf"/>
</dbReference>
<keyword evidence="3" id="KW-1185">Reference proteome</keyword>
<dbReference type="InterPro" id="IPR036388">
    <property type="entry name" value="WH-like_DNA-bd_sf"/>
</dbReference>
<name>A0A7Y0FVE2_9HYPH</name>
<protein>
    <submittedName>
        <fullName evidence="2">Sugar metabolism transcriptional regulator</fullName>
    </submittedName>
</protein>
<dbReference type="Proteomes" id="UP000541470">
    <property type="component" value="Unassembled WGS sequence"/>
</dbReference>
<dbReference type="RefSeq" id="WP_169589415.1">
    <property type="nucleotide sequence ID" value="NZ_JABBGK010000001.1"/>
</dbReference>
<dbReference type="Gene3D" id="1.10.10.10">
    <property type="entry name" value="Winged helix-like DNA-binding domain superfamily/Winged helix DNA-binding domain"/>
    <property type="match status" value="1"/>
</dbReference>
<gene>
    <name evidence="2" type="ORF">HHL25_09490</name>
</gene>
<organism evidence="2 3">
    <name type="scientific">Rhizobium terricola</name>
    <dbReference type="NCBI Taxonomy" id="2728849"/>
    <lineage>
        <taxon>Bacteria</taxon>
        <taxon>Pseudomonadati</taxon>
        <taxon>Pseudomonadota</taxon>
        <taxon>Alphaproteobacteria</taxon>
        <taxon>Hyphomicrobiales</taxon>
        <taxon>Rhizobiaceae</taxon>
        <taxon>Rhizobium/Agrobacterium group</taxon>
        <taxon>Rhizobium</taxon>
    </lineage>
</organism>
<sequence length="78" mass="8359">MASLTELRDILRQNPRASLLSLSLQSHSEPGAVEAMMRIWENKGRVKRTAPSPSACGGCGGCVVGCSPSQIIFEWLGD</sequence>
<comment type="caution">
    <text evidence="2">The sequence shown here is derived from an EMBL/GenBank/DDBJ whole genome shotgun (WGS) entry which is preliminary data.</text>
</comment>
<dbReference type="AlphaFoldDB" id="A0A7Y0FVE2"/>
<proteinExistence type="predicted"/>